<feature type="compositionally biased region" description="Polar residues" evidence="1">
    <location>
        <begin position="1"/>
        <end position="16"/>
    </location>
</feature>
<dbReference type="AlphaFoldDB" id="D8UAA1"/>
<feature type="compositionally biased region" description="Low complexity" evidence="1">
    <location>
        <begin position="17"/>
        <end position="34"/>
    </location>
</feature>
<dbReference type="KEGG" id="vcn:VOLCADRAFT_96500"/>
<dbReference type="PANTHER" id="PTHR35585:SF1">
    <property type="entry name" value="HHE DOMAIN PROTEIN (AFU_ORTHOLOGUE AFUA_4G00730)"/>
    <property type="match status" value="1"/>
</dbReference>
<dbReference type="GeneID" id="9617392"/>
<dbReference type="Pfam" id="PF01814">
    <property type="entry name" value="Hemerythrin"/>
    <property type="match status" value="1"/>
</dbReference>
<proteinExistence type="predicted"/>
<keyword evidence="4" id="KW-1185">Reference proteome</keyword>
<name>D8UAA1_VOLCA</name>
<accession>D8UAA1</accession>
<sequence>MSSAVTEETGRATSTDQEQLQKQQEPEQHQQVPEQRQRELSPAGEAESGGTTGAAGAPVNGLDAIVADHNVIRELFNRYDTAATAQAKVTAARNLVRHVSRHASAEERTLYPLLREKHPQANLAKMLYDRMINKEVLEFLESHVPAGDAEWVLYDATLAKFRMIEDEHMAKEEAEVIEPLRQVLDASAVAKLGRRWSAAFANAPTHPHPGGTSGAARARLVHPVVGLIDRMRDALAT</sequence>
<dbReference type="InterPro" id="IPR012312">
    <property type="entry name" value="Hemerythrin-like"/>
</dbReference>
<dbReference type="Proteomes" id="UP000001058">
    <property type="component" value="Unassembled WGS sequence"/>
</dbReference>
<feature type="region of interest" description="Disordered" evidence="1">
    <location>
        <begin position="1"/>
        <end position="58"/>
    </location>
</feature>
<feature type="compositionally biased region" description="Low complexity" evidence="1">
    <location>
        <begin position="43"/>
        <end position="57"/>
    </location>
</feature>
<dbReference type="InParanoid" id="D8UAA1"/>
<dbReference type="Gene3D" id="1.20.120.520">
    <property type="entry name" value="nmb1532 protein domain like"/>
    <property type="match status" value="1"/>
</dbReference>
<protein>
    <recommendedName>
        <fullName evidence="2">Hemerythrin-like domain-containing protein</fullName>
    </recommendedName>
</protein>
<organism evidence="4">
    <name type="scientific">Volvox carteri f. nagariensis</name>
    <dbReference type="NCBI Taxonomy" id="3068"/>
    <lineage>
        <taxon>Eukaryota</taxon>
        <taxon>Viridiplantae</taxon>
        <taxon>Chlorophyta</taxon>
        <taxon>core chlorophytes</taxon>
        <taxon>Chlorophyceae</taxon>
        <taxon>CS clade</taxon>
        <taxon>Chlamydomonadales</taxon>
        <taxon>Volvocaceae</taxon>
        <taxon>Volvox</taxon>
    </lineage>
</organism>
<dbReference type="OrthoDB" id="9983919at2759"/>
<reference evidence="3 4" key="1">
    <citation type="journal article" date="2010" name="Science">
        <title>Genomic analysis of organismal complexity in the multicellular green alga Volvox carteri.</title>
        <authorList>
            <person name="Prochnik S.E."/>
            <person name="Umen J."/>
            <person name="Nedelcu A.M."/>
            <person name="Hallmann A."/>
            <person name="Miller S.M."/>
            <person name="Nishii I."/>
            <person name="Ferris P."/>
            <person name="Kuo A."/>
            <person name="Mitros T."/>
            <person name="Fritz-Laylin L.K."/>
            <person name="Hellsten U."/>
            <person name="Chapman J."/>
            <person name="Simakov O."/>
            <person name="Rensing S.A."/>
            <person name="Terry A."/>
            <person name="Pangilinan J."/>
            <person name="Kapitonov V."/>
            <person name="Jurka J."/>
            <person name="Salamov A."/>
            <person name="Shapiro H."/>
            <person name="Schmutz J."/>
            <person name="Grimwood J."/>
            <person name="Lindquist E."/>
            <person name="Lucas S."/>
            <person name="Grigoriev I.V."/>
            <person name="Schmitt R."/>
            <person name="Kirk D."/>
            <person name="Rokhsar D.S."/>
        </authorList>
    </citation>
    <scope>NUCLEOTIDE SEQUENCE [LARGE SCALE GENOMIC DNA]</scope>
    <source>
        <strain evidence="4">f. Nagariensis / Eve</strain>
    </source>
</reference>
<dbReference type="EMBL" id="GL378373">
    <property type="protein sequence ID" value="EFJ43441.1"/>
    <property type="molecule type" value="Genomic_DNA"/>
</dbReference>
<evidence type="ECO:0000313" key="4">
    <source>
        <dbReference type="Proteomes" id="UP000001058"/>
    </source>
</evidence>
<dbReference type="RefSeq" id="XP_002955588.1">
    <property type="nucleotide sequence ID" value="XM_002955542.1"/>
</dbReference>
<evidence type="ECO:0000259" key="2">
    <source>
        <dbReference type="Pfam" id="PF01814"/>
    </source>
</evidence>
<dbReference type="PANTHER" id="PTHR35585">
    <property type="entry name" value="HHE DOMAIN PROTEIN (AFU_ORTHOLOGUE AFUA_4G00730)"/>
    <property type="match status" value="1"/>
</dbReference>
<evidence type="ECO:0000313" key="3">
    <source>
        <dbReference type="EMBL" id="EFJ43441.1"/>
    </source>
</evidence>
<feature type="domain" description="Hemerythrin-like" evidence="2">
    <location>
        <begin position="61"/>
        <end position="177"/>
    </location>
</feature>
<evidence type="ECO:0000256" key="1">
    <source>
        <dbReference type="SAM" id="MobiDB-lite"/>
    </source>
</evidence>
<gene>
    <name evidence="3" type="ORF">VOLCADRAFT_96500</name>
</gene>